<feature type="region of interest" description="Disordered" evidence="1">
    <location>
        <begin position="1"/>
        <end position="89"/>
    </location>
</feature>
<organism evidence="2 3">
    <name type="scientific">Bradyrhizobium cytisi</name>
    <dbReference type="NCBI Taxonomy" id="515489"/>
    <lineage>
        <taxon>Bacteria</taxon>
        <taxon>Pseudomonadati</taxon>
        <taxon>Pseudomonadota</taxon>
        <taxon>Alphaproteobacteria</taxon>
        <taxon>Hyphomicrobiales</taxon>
        <taxon>Nitrobacteraceae</taxon>
        <taxon>Bradyrhizobium</taxon>
    </lineage>
</organism>
<dbReference type="RefSeq" id="WP_148752297.1">
    <property type="nucleotide sequence ID" value="NZ_VSSR01000027.1"/>
</dbReference>
<comment type="caution">
    <text evidence="2">The sequence shown here is derived from an EMBL/GenBank/DDBJ whole genome shotgun (WGS) entry which is preliminary data.</text>
</comment>
<feature type="compositionally biased region" description="Pro residues" evidence="1">
    <location>
        <begin position="1"/>
        <end position="15"/>
    </location>
</feature>
<reference evidence="2 3" key="1">
    <citation type="submission" date="2019-08" db="EMBL/GenBank/DDBJ databases">
        <title>Bradyrhizobium hipponensis sp. nov., a rhizobium isolated from a Lupinus angustifolius root nodule in Tunisia.</title>
        <authorList>
            <person name="Off K."/>
            <person name="Rejili M."/>
            <person name="Mars M."/>
            <person name="Brachmann A."/>
            <person name="Marin M."/>
        </authorList>
    </citation>
    <scope>NUCLEOTIDE SEQUENCE [LARGE SCALE GENOMIC DNA]</scope>
    <source>
        <strain evidence="2 3">CTAW11</strain>
    </source>
</reference>
<evidence type="ECO:0000313" key="2">
    <source>
        <dbReference type="EMBL" id="TYL83617.1"/>
    </source>
</evidence>
<name>A0A5S4WPY9_9BRAD</name>
<feature type="compositionally biased region" description="Basic and acidic residues" evidence="1">
    <location>
        <begin position="35"/>
        <end position="62"/>
    </location>
</feature>
<evidence type="ECO:0000313" key="3">
    <source>
        <dbReference type="Proteomes" id="UP000324853"/>
    </source>
</evidence>
<dbReference type="OrthoDB" id="8239139at2"/>
<feature type="compositionally biased region" description="Low complexity" evidence="1">
    <location>
        <begin position="63"/>
        <end position="85"/>
    </location>
</feature>
<sequence length="292" mass="31373">MAPPPPVAAPAPSSAPAPAQRVAPGSPEWNALTTEQRHEQLRGPENPRARGHSPAREQREAAAARASGPQPQTAPPAAAEPAAATSTDEPLFAVGKFEVRESQLASMLERQAIDDQRKATLPASPADYKLELPADFKAPGGVEFKIDEAGNQATFDALRTFAHSKGWDNQMLSEVLGIYASHQSAQEARLAEISRAEIAKVGANGPQRVDAVSRWITGLVGAADAKPIRATLVTDAHLRFYEKLMSQQASQGAASFSSQHRVAPDQNKIPGYDNMSFEQRRHAQDQAAARRR</sequence>
<accession>A0A5S4WPY9</accession>
<dbReference type="AlphaFoldDB" id="A0A5S4WPY9"/>
<gene>
    <name evidence="2" type="ORF">FXB38_18145</name>
</gene>
<protein>
    <submittedName>
        <fullName evidence="2">Uncharacterized protein</fullName>
    </submittedName>
</protein>
<evidence type="ECO:0000256" key="1">
    <source>
        <dbReference type="SAM" id="MobiDB-lite"/>
    </source>
</evidence>
<dbReference type="Proteomes" id="UP000324853">
    <property type="component" value="Unassembled WGS sequence"/>
</dbReference>
<dbReference type="EMBL" id="VSSR01000027">
    <property type="protein sequence ID" value="TYL83617.1"/>
    <property type="molecule type" value="Genomic_DNA"/>
</dbReference>
<proteinExistence type="predicted"/>
<feature type="region of interest" description="Disordered" evidence="1">
    <location>
        <begin position="255"/>
        <end position="292"/>
    </location>
</feature>
<keyword evidence="3" id="KW-1185">Reference proteome</keyword>